<organism evidence="11 12">
    <name type="scientific">Seongchinamella sediminis</name>
    <dbReference type="NCBI Taxonomy" id="2283635"/>
    <lineage>
        <taxon>Bacteria</taxon>
        <taxon>Pseudomonadati</taxon>
        <taxon>Pseudomonadota</taxon>
        <taxon>Gammaproteobacteria</taxon>
        <taxon>Cellvibrionales</taxon>
        <taxon>Halieaceae</taxon>
        <taxon>Seongchinamella</taxon>
    </lineage>
</organism>
<comment type="subcellular location">
    <subcellularLocation>
        <location evidence="1">Cell inner membrane</location>
        <topology evidence="1">Single-pass membrane protein</topology>
    </subcellularLocation>
</comment>
<comment type="caution">
    <text evidence="11">The sequence shown here is derived from an EMBL/GenBank/DDBJ whole genome shotgun (WGS) entry which is preliminary data.</text>
</comment>
<dbReference type="Pfam" id="PF11612">
    <property type="entry name" value="T2SSJ"/>
    <property type="match status" value="1"/>
</dbReference>
<name>A0A3L7E4F4_9GAMM</name>
<sequence>MSRRMTARGFTLVEVLIALAISAFVSVIAYSSFSRVVDGVERTQATAERVYAINRAWLIISRDLEQFVARPVRDEFGELEPALHGGMAARFLLSFTRSGWHNPLAHARSELQRVNYRLEADTLWRDSYPVLDRSGDTPAQEVALLTGVEEMRVLFLDSTDNARTVGQSTELDTRSWPENWVADTSQPGQVPDPPLAVELRLQLTDWGEMRRIYALPPL</sequence>
<dbReference type="Proteomes" id="UP000265509">
    <property type="component" value="Unassembled WGS sequence"/>
</dbReference>
<evidence type="ECO:0000256" key="9">
    <source>
        <dbReference type="ARBA" id="ARBA00023136"/>
    </source>
</evidence>
<dbReference type="GO" id="GO:0005886">
    <property type="term" value="C:plasma membrane"/>
    <property type="evidence" value="ECO:0007669"/>
    <property type="project" value="UniProtKB-SubCell"/>
</dbReference>
<dbReference type="GO" id="GO:0015628">
    <property type="term" value="P:protein secretion by the type II secretion system"/>
    <property type="evidence" value="ECO:0007669"/>
    <property type="project" value="InterPro"/>
</dbReference>
<dbReference type="InterPro" id="IPR051621">
    <property type="entry name" value="T2SS_protein_J"/>
</dbReference>
<dbReference type="InterPro" id="IPR045584">
    <property type="entry name" value="Pilin-like"/>
</dbReference>
<dbReference type="PROSITE" id="PS00409">
    <property type="entry name" value="PROKAR_NTER_METHYL"/>
    <property type="match status" value="1"/>
</dbReference>
<dbReference type="NCBIfam" id="TIGR02532">
    <property type="entry name" value="IV_pilin_GFxxxE"/>
    <property type="match status" value="1"/>
</dbReference>
<evidence type="ECO:0000256" key="5">
    <source>
        <dbReference type="ARBA" id="ARBA00022481"/>
    </source>
</evidence>
<gene>
    <name evidence="11" type="primary">gspJ</name>
    <name evidence="11" type="ORF">DWB85_01050</name>
</gene>
<dbReference type="RefSeq" id="WP_117952328.1">
    <property type="nucleotide sequence ID" value="NZ_QRAN01000001.1"/>
</dbReference>
<dbReference type="NCBIfam" id="TIGR01711">
    <property type="entry name" value="gspJ"/>
    <property type="match status" value="1"/>
</dbReference>
<evidence type="ECO:0000256" key="4">
    <source>
        <dbReference type="ARBA" id="ARBA00022475"/>
    </source>
</evidence>
<dbReference type="GO" id="GO:0015627">
    <property type="term" value="C:type II protein secretion system complex"/>
    <property type="evidence" value="ECO:0007669"/>
    <property type="project" value="InterPro"/>
</dbReference>
<comment type="similarity">
    <text evidence="2">Belongs to the GSP J family.</text>
</comment>
<accession>A0A3L7E4F4</accession>
<evidence type="ECO:0000256" key="10">
    <source>
        <dbReference type="SAM" id="Phobius"/>
    </source>
</evidence>
<evidence type="ECO:0000256" key="2">
    <source>
        <dbReference type="ARBA" id="ARBA00011084"/>
    </source>
</evidence>
<dbReference type="AlphaFoldDB" id="A0A3L7E4F4"/>
<dbReference type="InterPro" id="IPR012902">
    <property type="entry name" value="N_methyl_site"/>
</dbReference>
<protein>
    <recommendedName>
        <fullName evidence="3">Type II secretion system protein J</fullName>
    </recommendedName>
</protein>
<keyword evidence="6" id="KW-0997">Cell inner membrane</keyword>
<evidence type="ECO:0000313" key="12">
    <source>
        <dbReference type="Proteomes" id="UP000265509"/>
    </source>
</evidence>
<dbReference type="Pfam" id="PF07963">
    <property type="entry name" value="N_methyl"/>
    <property type="match status" value="1"/>
</dbReference>
<dbReference type="InterPro" id="IPR010055">
    <property type="entry name" value="T2SS_protein-GspJ"/>
</dbReference>
<evidence type="ECO:0000256" key="6">
    <source>
        <dbReference type="ARBA" id="ARBA00022519"/>
    </source>
</evidence>
<proteinExistence type="inferred from homology"/>
<dbReference type="PANTHER" id="PTHR39583:SF2">
    <property type="entry name" value="TYPE II SECRETION SYSTEM PROTEIN J"/>
    <property type="match status" value="1"/>
</dbReference>
<dbReference type="PANTHER" id="PTHR39583">
    <property type="entry name" value="TYPE II SECRETION SYSTEM PROTEIN J-RELATED"/>
    <property type="match status" value="1"/>
</dbReference>
<feature type="transmembrane region" description="Helical" evidence="10">
    <location>
        <begin position="12"/>
        <end position="33"/>
    </location>
</feature>
<evidence type="ECO:0000256" key="8">
    <source>
        <dbReference type="ARBA" id="ARBA00022989"/>
    </source>
</evidence>
<keyword evidence="7 10" id="KW-0812">Transmembrane</keyword>
<evidence type="ECO:0000256" key="7">
    <source>
        <dbReference type="ARBA" id="ARBA00022692"/>
    </source>
</evidence>
<keyword evidence="4" id="KW-1003">Cell membrane</keyword>
<keyword evidence="12" id="KW-1185">Reference proteome</keyword>
<reference evidence="11 12" key="1">
    <citation type="submission" date="2018-07" db="EMBL/GenBank/DDBJ databases">
        <title>Halioglobus sp. genome submission.</title>
        <authorList>
            <person name="Ye M.-Q."/>
            <person name="Du Z.-J."/>
        </authorList>
    </citation>
    <scope>NUCLEOTIDE SEQUENCE [LARGE SCALE GENOMIC DNA]</scope>
    <source>
        <strain evidence="11 12">U0301</strain>
    </source>
</reference>
<dbReference type="OrthoDB" id="9794345at2"/>
<dbReference type="EMBL" id="QRAN01000001">
    <property type="protein sequence ID" value="RLQ23770.1"/>
    <property type="molecule type" value="Genomic_DNA"/>
</dbReference>
<evidence type="ECO:0000256" key="3">
    <source>
        <dbReference type="ARBA" id="ARBA00021539"/>
    </source>
</evidence>
<keyword evidence="8 10" id="KW-1133">Transmembrane helix</keyword>
<dbReference type="SUPFAM" id="SSF54523">
    <property type="entry name" value="Pili subunits"/>
    <property type="match status" value="1"/>
</dbReference>
<keyword evidence="9 10" id="KW-0472">Membrane</keyword>
<evidence type="ECO:0000313" key="11">
    <source>
        <dbReference type="EMBL" id="RLQ23770.1"/>
    </source>
</evidence>
<dbReference type="Gene3D" id="2.10.70.20">
    <property type="entry name" value="gspk-gspi-gspj complex like domains"/>
    <property type="match status" value="1"/>
</dbReference>
<dbReference type="Gene3D" id="3.10.610.10">
    <property type="entry name" value="GSPII I/J protein-like"/>
    <property type="match status" value="1"/>
</dbReference>
<evidence type="ECO:0000256" key="1">
    <source>
        <dbReference type="ARBA" id="ARBA00004377"/>
    </source>
</evidence>
<keyword evidence="5" id="KW-0488">Methylation</keyword>